<feature type="non-terminal residue" evidence="1">
    <location>
        <position position="1"/>
    </location>
</feature>
<gene>
    <name evidence="1" type="ORF">VP01_11251g1</name>
</gene>
<dbReference type="EMBL" id="LAVV01001390">
    <property type="protein sequence ID" value="KNZ63581.1"/>
    <property type="molecule type" value="Genomic_DNA"/>
</dbReference>
<sequence>LGKAIELRLDESGSNFPVWRALLATMVGIVFELSKYFDEDATDYQPDRGRLVGILVENSVHANLVPDIQGKQVYRRWQHFSTDKRCTRRNENLLGGNLLPNWRYHGGLVTSNGFAFLLSGKLSRDCQCSGFLSCGRQEVQGHSVQCPGVGGV</sequence>
<evidence type="ECO:0000313" key="2">
    <source>
        <dbReference type="Proteomes" id="UP000037035"/>
    </source>
</evidence>
<organism evidence="1 2">
    <name type="scientific">Puccinia sorghi</name>
    <dbReference type="NCBI Taxonomy" id="27349"/>
    <lineage>
        <taxon>Eukaryota</taxon>
        <taxon>Fungi</taxon>
        <taxon>Dikarya</taxon>
        <taxon>Basidiomycota</taxon>
        <taxon>Pucciniomycotina</taxon>
        <taxon>Pucciniomycetes</taxon>
        <taxon>Pucciniales</taxon>
        <taxon>Pucciniaceae</taxon>
        <taxon>Puccinia</taxon>
    </lineage>
</organism>
<evidence type="ECO:0000313" key="1">
    <source>
        <dbReference type="EMBL" id="KNZ63581.1"/>
    </source>
</evidence>
<accession>A0A0L6VSA5</accession>
<name>A0A0L6VSA5_9BASI</name>
<dbReference type="VEuPathDB" id="FungiDB:VP01_11251g1"/>
<protein>
    <submittedName>
        <fullName evidence="1">Uncharacterized protein</fullName>
    </submittedName>
</protein>
<dbReference type="Proteomes" id="UP000037035">
    <property type="component" value="Unassembled WGS sequence"/>
</dbReference>
<comment type="caution">
    <text evidence="1">The sequence shown here is derived from an EMBL/GenBank/DDBJ whole genome shotgun (WGS) entry which is preliminary data.</text>
</comment>
<reference evidence="1 2" key="1">
    <citation type="submission" date="2015-08" db="EMBL/GenBank/DDBJ databases">
        <title>Next Generation Sequencing and Analysis of the Genome of Puccinia sorghi L Schw, the Causal Agent of Maize Common Rust.</title>
        <authorList>
            <person name="Rochi L."/>
            <person name="Burguener G."/>
            <person name="Darino M."/>
            <person name="Turjanski A."/>
            <person name="Kreff E."/>
            <person name="Dieguez M.J."/>
            <person name="Sacco F."/>
        </authorList>
    </citation>
    <scope>NUCLEOTIDE SEQUENCE [LARGE SCALE GENOMIC DNA]</scope>
    <source>
        <strain evidence="1 2">RO10H11247</strain>
    </source>
</reference>
<proteinExistence type="predicted"/>
<feature type="non-terminal residue" evidence="1">
    <location>
        <position position="152"/>
    </location>
</feature>
<keyword evidence="2" id="KW-1185">Reference proteome</keyword>
<dbReference type="AlphaFoldDB" id="A0A0L6VSA5"/>